<evidence type="ECO:0000256" key="6">
    <source>
        <dbReference type="ARBA" id="ARBA00022829"/>
    </source>
</evidence>
<evidence type="ECO:0000256" key="10">
    <source>
        <dbReference type="ARBA" id="ARBA00023306"/>
    </source>
</evidence>
<dbReference type="GO" id="GO:0009037">
    <property type="term" value="F:tyrosine-based site-specific recombinase activity"/>
    <property type="evidence" value="ECO:0007669"/>
    <property type="project" value="UniProtKB-UniRule"/>
</dbReference>
<evidence type="ECO:0000256" key="8">
    <source>
        <dbReference type="ARBA" id="ARBA00023125"/>
    </source>
</evidence>
<organism evidence="14 15">
    <name type="scientific">candidate division TA06 bacterium DG_24</name>
    <dbReference type="NCBI Taxonomy" id="1703770"/>
    <lineage>
        <taxon>Bacteria</taxon>
        <taxon>Bacteria division TA06</taxon>
    </lineage>
</organism>
<dbReference type="PROSITE" id="PS51898">
    <property type="entry name" value="TYR_RECOMBINASE"/>
    <property type="match status" value="1"/>
</dbReference>
<keyword evidence="9 11" id="KW-0233">DNA recombination</keyword>
<keyword evidence="6 11" id="KW-0159">Chromosome partition</keyword>
<dbReference type="Proteomes" id="UP000052008">
    <property type="component" value="Unassembled WGS sequence"/>
</dbReference>
<evidence type="ECO:0000256" key="4">
    <source>
        <dbReference type="ARBA" id="ARBA00022490"/>
    </source>
</evidence>
<dbReference type="InterPro" id="IPR011932">
    <property type="entry name" value="Recomb_XerD"/>
</dbReference>
<evidence type="ECO:0000259" key="13">
    <source>
        <dbReference type="PROSITE" id="PS51900"/>
    </source>
</evidence>
<evidence type="ECO:0000256" key="1">
    <source>
        <dbReference type="ARBA" id="ARBA00004496"/>
    </source>
</evidence>
<evidence type="ECO:0000256" key="9">
    <source>
        <dbReference type="ARBA" id="ARBA00023172"/>
    </source>
</evidence>
<dbReference type="InterPro" id="IPR010998">
    <property type="entry name" value="Integrase_recombinase_N"/>
</dbReference>
<dbReference type="GO" id="GO:0007059">
    <property type="term" value="P:chromosome segregation"/>
    <property type="evidence" value="ECO:0007669"/>
    <property type="project" value="UniProtKB-UniRule"/>
</dbReference>
<evidence type="ECO:0000256" key="2">
    <source>
        <dbReference type="ARBA" id="ARBA00010450"/>
    </source>
</evidence>
<dbReference type="SUPFAM" id="SSF56349">
    <property type="entry name" value="DNA breaking-rejoining enzymes"/>
    <property type="match status" value="1"/>
</dbReference>
<dbReference type="AlphaFoldDB" id="A0A0S7WSL4"/>
<evidence type="ECO:0000313" key="14">
    <source>
        <dbReference type="EMBL" id="KPJ52572.1"/>
    </source>
</evidence>
<dbReference type="NCBIfam" id="NF001399">
    <property type="entry name" value="PRK00283.1"/>
    <property type="match status" value="1"/>
</dbReference>
<name>A0A0S7WSL4_UNCT6</name>
<dbReference type="PANTHER" id="PTHR30349:SF81">
    <property type="entry name" value="TYROSINE RECOMBINASE XERC"/>
    <property type="match status" value="1"/>
</dbReference>
<evidence type="ECO:0000256" key="7">
    <source>
        <dbReference type="ARBA" id="ARBA00022908"/>
    </source>
</evidence>
<dbReference type="PATRIC" id="fig|1703770.3.peg.1927"/>
<feature type="active site" evidence="11">
    <location>
        <position position="245"/>
    </location>
</feature>
<dbReference type="Pfam" id="PF00589">
    <property type="entry name" value="Phage_integrase"/>
    <property type="match status" value="1"/>
</dbReference>
<comment type="similarity">
    <text evidence="2 11">Belongs to the 'phage' integrase family. XerD subfamily.</text>
</comment>
<feature type="active site" evidence="11">
    <location>
        <position position="150"/>
    </location>
</feature>
<evidence type="ECO:0000256" key="5">
    <source>
        <dbReference type="ARBA" id="ARBA00022618"/>
    </source>
</evidence>
<dbReference type="Pfam" id="PF02899">
    <property type="entry name" value="Phage_int_SAM_1"/>
    <property type="match status" value="1"/>
</dbReference>
<feature type="domain" description="Tyr recombinase" evidence="12">
    <location>
        <begin position="110"/>
        <end position="293"/>
    </location>
</feature>
<sequence>MKSEQSSLAADFAAHLSVDRGLSHNTTGAYVSDLRQYLQHLDSVGISDPGQATRDDVAGFLGALRSLGAAPETVARKLSMLRNLYRYLISQGRASRDPTELVSTPRKWRKLPEILTVAEVELVLSQPDLDTPKGIRDRAILELLYAAGLRVSELAGLALSALHLREGFVRCLGKGMKERVVPLGSHAVRWLTRYLEEARPLIVRPGTPDTIFLNMRGRALSRKGCWKIVQTYVSQAGLDKRVSPHTFRHSFATHLLEGGADLRVVQELLGHSDISTTQIYTHIDREYLLEVHRTYHPRG</sequence>
<evidence type="ECO:0000256" key="3">
    <source>
        <dbReference type="ARBA" id="ARBA00015810"/>
    </source>
</evidence>
<dbReference type="InterPro" id="IPR023009">
    <property type="entry name" value="Tyrosine_recombinase_XerC/XerD"/>
</dbReference>
<feature type="active site" evidence="11">
    <location>
        <position position="248"/>
    </location>
</feature>
<dbReference type="GO" id="GO:0003677">
    <property type="term" value="F:DNA binding"/>
    <property type="evidence" value="ECO:0007669"/>
    <property type="project" value="UniProtKB-UniRule"/>
</dbReference>
<proteinExistence type="inferred from homology"/>
<dbReference type="HAMAP" id="MF_01808">
    <property type="entry name" value="Recomb_XerC_XerD"/>
    <property type="match status" value="1"/>
</dbReference>
<dbReference type="EMBL" id="LIZS01000052">
    <property type="protein sequence ID" value="KPJ52572.1"/>
    <property type="molecule type" value="Genomic_DNA"/>
</dbReference>
<keyword evidence="7 11" id="KW-0229">DNA integration</keyword>
<feature type="active site" evidence="11">
    <location>
        <position position="174"/>
    </location>
</feature>
<keyword evidence="10 11" id="KW-0131">Cell cycle</keyword>
<keyword evidence="8 11" id="KW-0238">DNA-binding</keyword>
<dbReference type="InterPro" id="IPR011010">
    <property type="entry name" value="DNA_brk_join_enz"/>
</dbReference>
<dbReference type="InterPro" id="IPR004107">
    <property type="entry name" value="Integrase_SAM-like_N"/>
</dbReference>
<feature type="domain" description="Core-binding (CB)" evidence="13">
    <location>
        <begin position="3"/>
        <end position="89"/>
    </location>
</feature>
<dbReference type="InterPro" id="IPR013762">
    <property type="entry name" value="Integrase-like_cat_sf"/>
</dbReference>
<dbReference type="PROSITE" id="PS51900">
    <property type="entry name" value="CB"/>
    <property type="match status" value="1"/>
</dbReference>
<dbReference type="GO" id="GO:0051301">
    <property type="term" value="P:cell division"/>
    <property type="evidence" value="ECO:0007669"/>
    <property type="project" value="UniProtKB-KW"/>
</dbReference>
<feature type="active site" description="O-(3'-phospho-DNA)-tyrosine intermediate" evidence="11">
    <location>
        <position position="280"/>
    </location>
</feature>
<protein>
    <recommendedName>
        <fullName evidence="3 11">Tyrosine recombinase XerD</fullName>
    </recommendedName>
</protein>
<evidence type="ECO:0000259" key="12">
    <source>
        <dbReference type="PROSITE" id="PS51898"/>
    </source>
</evidence>
<feature type="active site" evidence="11">
    <location>
        <position position="271"/>
    </location>
</feature>
<keyword evidence="5 11" id="KW-0132">Cell division</keyword>
<dbReference type="GO" id="GO:0006313">
    <property type="term" value="P:DNA transposition"/>
    <property type="evidence" value="ECO:0007669"/>
    <property type="project" value="UniProtKB-UniRule"/>
</dbReference>
<gene>
    <name evidence="11" type="primary">xerD</name>
    <name evidence="14" type="ORF">AMJ39_07520</name>
</gene>
<dbReference type="InterPro" id="IPR044068">
    <property type="entry name" value="CB"/>
</dbReference>
<evidence type="ECO:0000256" key="11">
    <source>
        <dbReference type="HAMAP-Rule" id="MF_01807"/>
    </source>
</evidence>
<dbReference type="InterPro" id="IPR050090">
    <property type="entry name" value="Tyrosine_recombinase_XerCD"/>
</dbReference>
<evidence type="ECO:0000313" key="15">
    <source>
        <dbReference type="Proteomes" id="UP000052008"/>
    </source>
</evidence>
<comment type="function">
    <text evidence="11">Site-specific tyrosine recombinase, which acts by catalyzing the cutting and rejoining of the recombining DNA molecules. The XerC-XerD complex is essential to convert dimers of the bacterial chromosome into monomers to permit their segregation at cell division. It also contributes to the segregational stability of plasmids.</text>
</comment>
<dbReference type="HAMAP" id="MF_01807">
    <property type="entry name" value="Recomb_XerD"/>
    <property type="match status" value="1"/>
</dbReference>
<dbReference type="NCBIfam" id="TIGR02225">
    <property type="entry name" value="recomb_XerD"/>
    <property type="match status" value="1"/>
</dbReference>
<dbReference type="SUPFAM" id="SSF47823">
    <property type="entry name" value="lambda integrase-like, N-terminal domain"/>
    <property type="match status" value="1"/>
</dbReference>
<dbReference type="CDD" id="cd00798">
    <property type="entry name" value="INT_XerDC_C"/>
    <property type="match status" value="1"/>
</dbReference>
<dbReference type="PANTHER" id="PTHR30349">
    <property type="entry name" value="PHAGE INTEGRASE-RELATED"/>
    <property type="match status" value="1"/>
</dbReference>
<comment type="subunit">
    <text evidence="11">Forms a cyclic heterotetrameric complex composed of two molecules of XerC and two molecules of XerD.</text>
</comment>
<dbReference type="STRING" id="1703770.AMJ39_07520"/>
<dbReference type="Gene3D" id="1.10.150.130">
    <property type="match status" value="1"/>
</dbReference>
<comment type="subcellular location">
    <subcellularLocation>
        <location evidence="1 11">Cytoplasm</location>
    </subcellularLocation>
</comment>
<dbReference type="Gene3D" id="1.10.443.10">
    <property type="entry name" value="Intergrase catalytic core"/>
    <property type="match status" value="1"/>
</dbReference>
<comment type="caution">
    <text evidence="14">The sequence shown here is derived from an EMBL/GenBank/DDBJ whole genome shotgun (WGS) entry which is preliminary data.</text>
</comment>
<keyword evidence="4 11" id="KW-0963">Cytoplasm</keyword>
<reference evidence="14 15" key="1">
    <citation type="journal article" date="2015" name="Microbiome">
        <title>Genomic resolution of linkages in carbon, nitrogen, and sulfur cycling among widespread estuary sediment bacteria.</title>
        <authorList>
            <person name="Baker B.J."/>
            <person name="Lazar C.S."/>
            <person name="Teske A.P."/>
            <person name="Dick G.J."/>
        </authorList>
    </citation>
    <scope>NUCLEOTIDE SEQUENCE [LARGE SCALE GENOMIC DNA]</scope>
    <source>
        <strain evidence="14">DG_24</strain>
    </source>
</reference>
<accession>A0A0S7WSL4</accession>
<dbReference type="GO" id="GO:0005737">
    <property type="term" value="C:cytoplasm"/>
    <property type="evidence" value="ECO:0007669"/>
    <property type="project" value="UniProtKB-SubCell"/>
</dbReference>
<dbReference type="InterPro" id="IPR002104">
    <property type="entry name" value="Integrase_catalytic"/>
</dbReference>